<evidence type="ECO:0000313" key="4">
    <source>
        <dbReference type="Proteomes" id="UP000055136"/>
    </source>
</evidence>
<dbReference type="KEGG" id="tee:Tel_05845"/>
<dbReference type="NCBIfam" id="TIGR04336">
    <property type="entry name" value="AmmeMemoSam_B"/>
    <property type="match status" value="1"/>
</dbReference>
<evidence type="ECO:0000313" key="3">
    <source>
        <dbReference type="EMBL" id="ALP52711.1"/>
    </source>
</evidence>
<proteinExistence type="inferred from homology"/>
<keyword evidence="3" id="KW-0223">Dioxygenase</keyword>
<reference evidence="3" key="1">
    <citation type="submission" date="2015-10" db="EMBL/GenBank/DDBJ databases">
        <title>Description of Candidatus Tenderia electrophaga gen. nov, sp. nov., an Uncultivated Electroautotroph from a Biocathode Enrichment.</title>
        <authorList>
            <person name="Eddie B.J."/>
            <person name="Malanoski A.P."/>
            <person name="Wang Z."/>
            <person name="Hall R.J."/>
            <person name="Oh S.D."/>
            <person name="Heiner C."/>
            <person name="Lin B."/>
            <person name="Strycharz-Glaven S.M."/>
        </authorList>
    </citation>
    <scope>NUCLEOTIDE SEQUENCE [LARGE SCALE GENOMIC DNA]</scope>
    <source>
        <strain evidence="3">NRL1</strain>
    </source>
</reference>
<dbReference type="PANTHER" id="PTHR11060">
    <property type="entry name" value="PROTEIN MEMO1"/>
    <property type="match status" value="1"/>
</dbReference>
<keyword evidence="4" id="KW-1185">Reference proteome</keyword>
<name>A0A0S2TC57_9GAMM</name>
<dbReference type="InterPro" id="IPR002737">
    <property type="entry name" value="MEMO1_fam"/>
</dbReference>
<dbReference type="Proteomes" id="UP000055136">
    <property type="component" value="Chromosome"/>
</dbReference>
<accession>A0A0S2TC57</accession>
<keyword evidence="3" id="KW-0560">Oxidoreductase</keyword>
<dbReference type="EMBL" id="CP013099">
    <property type="protein sequence ID" value="ALP52711.1"/>
    <property type="molecule type" value="Genomic_DNA"/>
</dbReference>
<protein>
    <recommendedName>
        <fullName evidence="2">MEMO1 family protein Tel_05845</fullName>
    </recommendedName>
</protein>
<dbReference type="PANTHER" id="PTHR11060:SF0">
    <property type="entry name" value="PROTEIN MEMO1"/>
    <property type="match status" value="1"/>
</dbReference>
<evidence type="ECO:0000256" key="2">
    <source>
        <dbReference type="HAMAP-Rule" id="MF_00055"/>
    </source>
</evidence>
<dbReference type="GO" id="GO:0051213">
    <property type="term" value="F:dioxygenase activity"/>
    <property type="evidence" value="ECO:0007669"/>
    <property type="project" value="UniProtKB-KW"/>
</dbReference>
<dbReference type="Pfam" id="PF01875">
    <property type="entry name" value="Memo"/>
    <property type="match status" value="1"/>
</dbReference>
<sequence length="261" mass="28043">MSKVRPAAVAGMFYPDDAATLKHMVRQFLDQATSSGAAPKAIIAPHAGYIYSGCVAASAYHLLEGQRDTIKRVVLLGPSHRVPLLGLAASSAESFATPLGNVPLDRTMIARLSQLPQVNILDEAHIMEHSLEVQLPFLQSILADFKLVPLVVGDASADEVCEVLEQAGLDRTTLIVISSDLSHYHDYATAQQMDQHTSDAIKHLAPDTLGYEDACGRIPVSGMLTLARKLGLKAEIVDLRNSGDTAGPRDQVVGYGAYVFR</sequence>
<comment type="similarity">
    <text evidence="1 2">Belongs to the MEMO1 family.</text>
</comment>
<dbReference type="HAMAP" id="MF_00055">
    <property type="entry name" value="MEMO1"/>
    <property type="match status" value="1"/>
</dbReference>
<gene>
    <name evidence="3" type="ORF">Tel_05845</name>
</gene>
<dbReference type="AlphaFoldDB" id="A0A0S2TC57"/>
<dbReference type="STRING" id="1748243.Tel_05845"/>
<dbReference type="CDD" id="cd07361">
    <property type="entry name" value="MEMO_like"/>
    <property type="match status" value="1"/>
</dbReference>
<evidence type="ECO:0000256" key="1">
    <source>
        <dbReference type="ARBA" id="ARBA00006315"/>
    </source>
</evidence>
<dbReference type="Gene3D" id="3.40.830.10">
    <property type="entry name" value="LigB-like"/>
    <property type="match status" value="1"/>
</dbReference>
<organism evidence="3 4">
    <name type="scientific">Candidatus Tenderia electrophaga</name>
    <dbReference type="NCBI Taxonomy" id="1748243"/>
    <lineage>
        <taxon>Bacteria</taxon>
        <taxon>Pseudomonadati</taxon>
        <taxon>Pseudomonadota</taxon>
        <taxon>Gammaproteobacteria</taxon>
        <taxon>Candidatus Tenderiales</taxon>
        <taxon>Candidatus Tenderiaceae</taxon>
        <taxon>Candidatus Tenderia</taxon>
    </lineage>
</organism>